<evidence type="ECO:0000256" key="4">
    <source>
        <dbReference type="ARBA" id="ARBA00022741"/>
    </source>
</evidence>
<comment type="similarity">
    <text evidence="1">Belongs to the disease resistance NB-LRR family.</text>
</comment>
<dbReference type="InterPro" id="IPR036388">
    <property type="entry name" value="WH-like_DNA-bd_sf"/>
</dbReference>
<feature type="compositionally biased region" description="Acidic residues" evidence="8">
    <location>
        <begin position="1118"/>
        <end position="1136"/>
    </location>
</feature>
<dbReference type="InterPro" id="IPR027417">
    <property type="entry name" value="P-loop_NTPase"/>
</dbReference>
<reference evidence="13" key="1">
    <citation type="journal article" date="2012" name="Nat. Biotechnol.">
        <title>Reference genome sequence of the model plant Setaria.</title>
        <authorList>
            <person name="Bennetzen J.L."/>
            <person name="Schmutz J."/>
            <person name="Wang H."/>
            <person name="Percifield R."/>
            <person name="Hawkins J."/>
            <person name="Pontaroli A.C."/>
            <person name="Estep M."/>
            <person name="Feng L."/>
            <person name="Vaughn J.N."/>
            <person name="Grimwood J."/>
            <person name="Jenkins J."/>
            <person name="Barry K."/>
            <person name="Lindquist E."/>
            <person name="Hellsten U."/>
            <person name="Deshpande S."/>
            <person name="Wang X."/>
            <person name="Wu X."/>
            <person name="Mitros T."/>
            <person name="Triplett J."/>
            <person name="Yang X."/>
            <person name="Ye C.Y."/>
            <person name="Mauro-Herrera M."/>
            <person name="Wang L."/>
            <person name="Li P."/>
            <person name="Sharma M."/>
            <person name="Sharma R."/>
            <person name="Ronald P.C."/>
            <person name="Panaud O."/>
            <person name="Kellogg E.A."/>
            <person name="Brutnell T.P."/>
            <person name="Doust A.N."/>
            <person name="Tuskan G.A."/>
            <person name="Rokhsar D."/>
            <person name="Devos K.M."/>
        </authorList>
    </citation>
    <scope>NUCLEOTIDE SEQUENCE [LARGE SCALE GENOMIC DNA]</scope>
    <source>
        <strain evidence="13">Yugu1</strain>
    </source>
</reference>
<evidence type="ECO:0000256" key="8">
    <source>
        <dbReference type="SAM" id="MobiDB-lite"/>
    </source>
</evidence>
<dbReference type="Pfam" id="PF18052">
    <property type="entry name" value="Rx_N"/>
    <property type="match status" value="1"/>
</dbReference>
<reference evidence="13" key="2">
    <citation type="submission" date="2015-07" db="EMBL/GenBank/DDBJ databases">
        <authorList>
            <person name="Noorani M."/>
        </authorList>
    </citation>
    <scope>NUCLEOTIDE SEQUENCE</scope>
    <source>
        <strain evidence="13">Yugu1</strain>
    </source>
</reference>
<evidence type="ECO:0000256" key="3">
    <source>
        <dbReference type="ARBA" id="ARBA00022737"/>
    </source>
</evidence>
<keyword evidence="4" id="KW-0547">Nucleotide-binding</keyword>
<dbReference type="Gene3D" id="3.40.50.300">
    <property type="entry name" value="P-loop containing nucleotide triphosphate hydrolases"/>
    <property type="match status" value="1"/>
</dbReference>
<dbReference type="Gene3D" id="1.10.10.10">
    <property type="entry name" value="Winged helix-like DNA-binding domain superfamily/Winged helix DNA-binding domain"/>
    <property type="match status" value="1"/>
</dbReference>
<evidence type="ECO:0000256" key="2">
    <source>
        <dbReference type="ARBA" id="ARBA00022614"/>
    </source>
</evidence>
<dbReference type="GO" id="GO:0005524">
    <property type="term" value="F:ATP binding"/>
    <property type="evidence" value="ECO:0007669"/>
    <property type="project" value="UniProtKB-KW"/>
</dbReference>
<dbReference type="FunFam" id="1.10.10.10:FF:000322">
    <property type="entry name" value="Probable disease resistance protein At1g63360"/>
    <property type="match status" value="1"/>
</dbReference>
<name>A0A368SHY6_SETIT</name>
<dbReference type="GO" id="GO:0009626">
    <property type="term" value="P:plant-type hypersensitive response"/>
    <property type="evidence" value="ECO:0007669"/>
    <property type="project" value="UniProtKB-ARBA"/>
</dbReference>
<dbReference type="InterPro" id="IPR041118">
    <property type="entry name" value="Rx_N"/>
</dbReference>
<dbReference type="GO" id="GO:0042742">
    <property type="term" value="P:defense response to bacterium"/>
    <property type="evidence" value="ECO:0007669"/>
    <property type="project" value="UniProtKB-ARBA"/>
</dbReference>
<evidence type="ECO:0000259" key="11">
    <source>
        <dbReference type="Pfam" id="PF23559"/>
    </source>
</evidence>
<dbReference type="Pfam" id="PF23559">
    <property type="entry name" value="WHD_DRP"/>
    <property type="match status" value="1"/>
</dbReference>
<evidence type="ECO:0000256" key="5">
    <source>
        <dbReference type="ARBA" id="ARBA00022821"/>
    </source>
</evidence>
<sequence length="1136" mass="128431">MAELLDEFASKLVGILAGMVKEEVEMLLGVPGEVTKLETTLRDLSHILGDAERKRIRDKATEGWVRELKDVMYDADDVLDLCQLMEGGEDPPAPTSAPKTTSRCWDIPKMFFCFRNPVAAHEIGTKIQAINQRLEDLAKRSSRFGFITQAIHSSADSINEAWNSLSDETGSVFIRSDVVGEKIEDDTKKIVDLLIKKVDAPVGSRANSDVVVAVAITGTGGIGKTTLAKMVFGDSRVEENFKERIWLSVNREFNEINVLQSLIASFGAKHEGCAGNKDLLQRALKDTIRQKKKFLLVMDDVWSENVWYKLLREPLNHGASGSRVLVTTRNDGVAHGMKAQHLHRVDKLTTEDAWILLKNQVVLNESDDVDELKSIGMEIVKRCDCLPLAVKVLGGLLRRKSRTRDAWTDVSSHGTWSTIGIHEDINKAVYLSYEDLPSHLKQCFVYCSLIPQDYLISSRVIVQIWIAAGHVHNKMSCKAPETLGEEYYKELVSRNLLEPEKGYYRISAWNMHDVVRSFAQYIIKDEGILISDGQDVNRTLSTAKLRHLSISNKAVRHDTLQTQALLRTLMLFEGSTTVELKDMLNNLSCLRVLHLIDVDLVELPDSICHLKHLRSLYLSGTSISTIPQGIGDLKFLQSIDLDGCANIHQLPNSILKLRKLRSLTLSDTAITSVPRGLGKLEDLVDIRGFPTHYSNESTGGWCSLEELRPLSKLQSLEIICLEKAPSGSMAAKANLSSKHHLTRLHLVFTSRLGDNGEVEGNISEEEHRRTEEVLDNLCPPTCMERLEIKGYFARGLPQWMRTMSAFGSLRRLALDDYACCTHLPNGLGQLPFLDHFWVNRAPSVQCVGHDFLFPSLGGQADGKVTRDNNRQPHHTSRGAGVAFPKLRKVGFEGMLGWTQWEWEQHVPAMPALEELSIGDCKLQRLPSGLAHHACRLRELWLTNIQLLVSVDNFPSLVKLWSYDNPRLERISNNPSLQFIDITRCPTLKELDGLPSLRSLEWQDEDAKSLPEYLREAKLKKLRVDCSRSLLKLIALQDESSEWGKIQHVQQVKAYVKEEEESDESSQEDDEANEEEDNQSEEGEVDKDADQSEEDEEDEYWYIYYTKEPYSFDAYLGESTDEEEEEKEEEQEEEEER</sequence>
<dbReference type="SUPFAM" id="SSF52540">
    <property type="entry name" value="P-loop containing nucleoside triphosphate hydrolases"/>
    <property type="match status" value="1"/>
</dbReference>
<dbReference type="PRINTS" id="PR00364">
    <property type="entry name" value="DISEASERSIST"/>
</dbReference>
<dbReference type="EMBL" id="CM003536">
    <property type="protein sequence ID" value="RCV41420.1"/>
    <property type="molecule type" value="Genomic_DNA"/>
</dbReference>
<dbReference type="OrthoDB" id="762143at2759"/>
<protein>
    <recommendedName>
        <fullName evidence="14">AAA+ ATPase domain-containing protein</fullName>
    </recommendedName>
</protein>
<feature type="domain" description="Disease resistance protein winged helix" evidence="11">
    <location>
        <begin position="450"/>
        <end position="518"/>
    </location>
</feature>
<dbReference type="InterPro" id="IPR032675">
    <property type="entry name" value="LRR_dom_sf"/>
</dbReference>
<dbReference type="SMART" id="SM00369">
    <property type="entry name" value="LRR_TYP"/>
    <property type="match status" value="3"/>
</dbReference>
<gene>
    <name evidence="13" type="ORF">SETIT_9G134700v2</name>
</gene>
<evidence type="ECO:0008006" key="14">
    <source>
        <dbReference type="Google" id="ProtNLM"/>
    </source>
</evidence>
<dbReference type="CDD" id="cd14798">
    <property type="entry name" value="RX-CC_like"/>
    <property type="match status" value="1"/>
</dbReference>
<dbReference type="InterPro" id="IPR002182">
    <property type="entry name" value="NB-ARC"/>
</dbReference>
<dbReference type="Gene3D" id="3.80.10.10">
    <property type="entry name" value="Ribonuclease Inhibitor"/>
    <property type="match status" value="2"/>
</dbReference>
<dbReference type="InterPro" id="IPR058922">
    <property type="entry name" value="WHD_DRP"/>
</dbReference>
<evidence type="ECO:0000259" key="10">
    <source>
        <dbReference type="Pfam" id="PF18052"/>
    </source>
</evidence>
<dbReference type="SUPFAM" id="SSF52058">
    <property type="entry name" value="L domain-like"/>
    <property type="match status" value="1"/>
</dbReference>
<dbReference type="Pfam" id="PF23598">
    <property type="entry name" value="LRR_14"/>
    <property type="match status" value="1"/>
</dbReference>
<evidence type="ECO:0000313" key="13">
    <source>
        <dbReference type="EMBL" id="RCV41420.1"/>
    </source>
</evidence>
<keyword evidence="5" id="KW-0611">Plant defense</keyword>
<dbReference type="Gene3D" id="1.20.5.4130">
    <property type="match status" value="1"/>
</dbReference>
<dbReference type="InterPro" id="IPR038005">
    <property type="entry name" value="RX-like_CC"/>
</dbReference>
<feature type="domain" description="Disease resistance R13L4/SHOC-2-like LRR" evidence="12">
    <location>
        <begin position="566"/>
        <end position="926"/>
    </location>
</feature>
<organism evidence="13">
    <name type="scientific">Setaria italica</name>
    <name type="common">Foxtail millet</name>
    <name type="synonym">Panicum italicum</name>
    <dbReference type="NCBI Taxonomy" id="4555"/>
    <lineage>
        <taxon>Eukaryota</taxon>
        <taxon>Viridiplantae</taxon>
        <taxon>Streptophyta</taxon>
        <taxon>Embryophyta</taxon>
        <taxon>Tracheophyta</taxon>
        <taxon>Spermatophyta</taxon>
        <taxon>Magnoliopsida</taxon>
        <taxon>Liliopsida</taxon>
        <taxon>Poales</taxon>
        <taxon>Poaceae</taxon>
        <taxon>PACMAD clade</taxon>
        <taxon>Panicoideae</taxon>
        <taxon>Panicodae</taxon>
        <taxon>Paniceae</taxon>
        <taxon>Cenchrinae</taxon>
        <taxon>Setaria</taxon>
    </lineage>
</organism>
<evidence type="ECO:0000259" key="9">
    <source>
        <dbReference type="Pfam" id="PF00931"/>
    </source>
</evidence>
<dbReference type="PANTHER" id="PTHR36766">
    <property type="entry name" value="PLANT BROAD-SPECTRUM MILDEW RESISTANCE PROTEIN RPW8"/>
    <property type="match status" value="1"/>
</dbReference>
<feature type="compositionally biased region" description="Acidic residues" evidence="8">
    <location>
        <begin position="1057"/>
        <end position="1099"/>
    </location>
</feature>
<evidence type="ECO:0000256" key="6">
    <source>
        <dbReference type="ARBA" id="ARBA00022840"/>
    </source>
</evidence>
<proteinExistence type="inferred from homology"/>
<dbReference type="GO" id="GO:0043531">
    <property type="term" value="F:ADP binding"/>
    <property type="evidence" value="ECO:0007669"/>
    <property type="project" value="InterPro"/>
</dbReference>
<dbReference type="InterPro" id="IPR003591">
    <property type="entry name" value="Leu-rich_rpt_typical-subtyp"/>
</dbReference>
<accession>A0A368SHY6</accession>
<keyword evidence="2" id="KW-0433">Leucine-rich repeat</keyword>
<keyword evidence="3" id="KW-0677">Repeat</keyword>
<feature type="region of interest" description="Disordered" evidence="8">
    <location>
        <begin position="1053"/>
        <end position="1136"/>
    </location>
</feature>
<evidence type="ECO:0000256" key="1">
    <source>
        <dbReference type="ARBA" id="ARBA00008894"/>
    </source>
</evidence>
<dbReference type="InterPro" id="IPR055414">
    <property type="entry name" value="LRR_R13L4/SHOC2-like"/>
</dbReference>
<evidence type="ECO:0000256" key="7">
    <source>
        <dbReference type="ARBA" id="ARBA00023054"/>
    </source>
</evidence>
<dbReference type="AlphaFoldDB" id="A0A368SHY6"/>
<dbReference type="Pfam" id="PF00931">
    <property type="entry name" value="NB-ARC"/>
    <property type="match status" value="1"/>
</dbReference>
<dbReference type="PANTHER" id="PTHR36766:SF36">
    <property type="entry name" value="AAA+ ATPASE DOMAIN-CONTAINING PROTEIN"/>
    <property type="match status" value="1"/>
</dbReference>
<evidence type="ECO:0000259" key="12">
    <source>
        <dbReference type="Pfam" id="PF23598"/>
    </source>
</evidence>
<feature type="domain" description="NB-ARC" evidence="9">
    <location>
        <begin position="213"/>
        <end position="365"/>
    </location>
</feature>
<keyword evidence="7" id="KW-0175">Coiled coil</keyword>
<dbReference type="GO" id="GO:0002758">
    <property type="term" value="P:innate immune response-activating signaling pathway"/>
    <property type="evidence" value="ECO:0007669"/>
    <property type="project" value="UniProtKB-ARBA"/>
</dbReference>
<keyword evidence="6" id="KW-0067">ATP-binding</keyword>
<feature type="domain" description="Disease resistance N-terminal" evidence="10">
    <location>
        <begin position="9"/>
        <end position="86"/>
    </location>
</feature>